<proteinExistence type="predicted"/>
<dbReference type="InterPro" id="IPR013320">
    <property type="entry name" value="ConA-like_dom_sf"/>
</dbReference>
<accession>A0A7K8V4N2</accession>
<dbReference type="AlphaFoldDB" id="A0A7K8V4N2"/>
<dbReference type="EMBL" id="VWZC01005294">
    <property type="protein sequence ID" value="NXF61677.1"/>
    <property type="molecule type" value="Genomic_DNA"/>
</dbReference>
<reference evidence="2 3" key="1">
    <citation type="submission" date="2019-09" db="EMBL/GenBank/DDBJ databases">
        <title>Bird 10,000 Genomes (B10K) Project - Family phase.</title>
        <authorList>
            <person name="Zhang G."/>
        </authorList>
    </citation>
    <scope>NUCLEOTIDE SEQUENCE [LARGE SCALE GENOMIC DNA]</scope>
    <source>
        <strain evidence="2">B10K-DU-001-07</strain>
        <tissue evidence="2">Muscle</tissue>
    </source>
</reference>
<dbReference type="InterPro" id="IPR003877">
    <property type="entry name" value="SPRY_dom"/>
</dbReference>
<sequence length="79" mass="8765">DFQWAVGVARDNIERKLCTVVVPEGGIWAVRHYRGQFESLTSPRTVLSLSPVPSRIWVCLDCAEGLVTFINAETGGEIF</sequence>
<dbReference type="InterPro" id="IPR050143">
    <property type="entry name" value="TRIM/RBCC"/>
</dbReference>
<protein>
    <submittedName>
        <fullName evidence="2">BT2A2 protein</fullName>
    </submittedName>
</protein>
<name>A0A7K8V4N2_9STRI</name>
<organism evidence="2 3">
    <name type="scientific">Ciccaba nigrolineata</name>
    <dbReference type="NCBI Taxonomy" id="1118524"/>
    <lineage>
        <taxon>Eukaryota</taxon>
        <taxon>Metazoa</taxon>
        <taxon>Chordata</taxon>
        <taxon>Craniata</taxon>
        <taxon>Vertebrata</taxon>
        <taxon>Euteleostomi</taxon>
        <taxon>Archelosauria</taxon>
        <taxon>Archosauria</taxon>
        <taxon>Dinosauria</taxon>
        <taxon>Saurischia</taxon>
        <taxon>Theropoda</taxon>
        <taxon>Coelurosauria</taxon>
        <taxon>Aves</taxon>
        <taxon>Neognathae</taxon>
        <taxon>Neoaves</taxon>
        <taxon>Telluraves</taxon>
        <taxon>Strigiformes</taxon>
        <taxon>Strigidae</taxon>
        <taxon>Ciccaba</taxon>
    </lineage>
</organism>
<feature type="domain" description="B30.2/SPRY" evidence="1">
    <location>
        <begin position="1"/>
        <end position="79"/>
    </location>
</feature>
<evidence type="ECO:0000313" key="2">
    <source>
        <dbReference type="EMBL" id="NXF61677.1"/>
    </source>
</evidence>
<dbReference type="Gene3D" id="2.60.120.920">
    <property type="match status" value="1"/>
</dbReference>
<evidence type="ECO:0000259" key="1">
    <source>
        <dbReference type="PROSITE" id="PS50188"/>
    </source>
</evidence>
<dbReference type="InterPro" id="IPR003879">
    <property type="entry name" value="Butyrophylin_SPRY"/>
</dbReference>
<feature type="non-terminal residue" evidence="2">
    <location>
        <position position="1"/>
    </location>
</feature>
<keyword evidence="3" id="KW-1185">Reference proteome</keyword>
<dbReference type="InterPro" id="IPR001870">
    <property type="entry name" value="B30.2/SPRY"/>
</dbReference>
<comment type="caution">
    <text evidence="2">The sequence shown here is derived from an EMBL/GenBank/DDBJ whole genome shotgun (WGS) entry which is preliminary data.</text>
</comment>
<dbReference type="Pfam" id="PF00622">
    <property type="entry name" value="SPRY"/>
    <property type="match status" value="1"/>
</dbReference>
<dbReference type="Proteomes" id="UP000542434">
    <property type="component" value="Unassembled WGS sequence"/>
</dbReference>
<dbReference type="PRINTS" id="PR01407">
    <property type="entry name" value="BUTYPHLNCDUF"/>
</dbReference>
<gene>
    <name evidence="2" type="primary">Btn2a2_0</name>
    <name evidence="2" type="ORF">CICNIG_R15564</name>
</gene>
<feature type="non-terminal residue" evidence="2">
    <location>
        <position position="79"/>
    </location>
</feature>
<dbReference type="SUPFAM" id="SSF49899">
    <property type="entry name" value="Concanavalin A-like lectins/glucanases"/>
    <property type="match status" value="1"/>
</dbReference>
<dbReference type="PANTHER" id="PTHR24103">
    <property type="entry name" value="E3 UBIQUITIN-PROTEIN LIGASE TRIM"/>
    <property type="match status" value="1"/>
</dbReference>
<evidence type="ECO:0000313" key="3">
    <source>
        <dbReference type="Proteomes" id="UP000542434"/>
    </source>
</evidence>
<dbReference type="PROSITE" id="PS50188">
    <property type="entry name" value="B302_SPRY"/>
    <property type="match status" value="1"/>
</dbReference>
<dbReference type="InterPro" id="IPR043136">
    <property type="entry name" value="B30.2/SPRY_sf"/>
</dbReference>